<evidence type="ECO:0000313" key="1">
    <source>
        <dbReference type="EMBL" id="GME81635.1"/>
    </source>
</evidence>
<protein>
    <submittedName>
        <fullName evidence="1">Unnamed protein product</fullName>
    </submittedName>
</protein>
<proteinExistence type="predicted"/>
<dbReference type="EMBL" id="BSXS01003623">
    <property type="protein sequence ID" value="GME81635.1"/>
    <property type="molecule type" value="Genomic_DNA"/>
</dbReference>
<reference evidence="1" key="1">
    <citation type="submission" date="2023-04" db="EMBL/GenBank/DDBJ databases">
        <title>Ambrosiozyma monospora NBRC 10751.</title>
        <authorList>
            <person name="Ichikawa N."/>
            <person name="Sato H."/>
            <person name="Tonouchi N."/>
        </authorList>
    </citation>
    <scope>NUCLEOTIDE SEQUENCE</scope>
    <source>
        <strain evidence="1">NBRC 10751</strain>
    </source>
</reference>
<accession>A0ACB5T4U1</accession>
<evidence type="ECO:0000313" key="2">
    <source>
        <dbReference type="Proteomes" id="UP001165064"/>
    </source>
</evidence>
<sequence>MFNPDIARTTAIEITSQLPREIKDLILQSVVLRYYNIYTFEDTRRGLTDITKSDYRDVLVPLISLINLSDPLLNYAVCLALPKLSFERSKLTRSLFFQQFADFALSKSTTRIHELSTDTYESFPLIEKLMEYTFEQIFTEFSFNPEGRLPSLQLPVLEQCSTLKINTQTLEHVCLSGLLTRSRRLKVLKISVVMATSGAYLLNEFSKGLRNWFSVNLGNKTDKCLILDLEVDTFFPNTEASCLNNITEMSTFLTNTKNSNVRFDIFLRLDNESENIFNGINTFLTQWHKQFNGTFSLHGSIRKEFYNNPVFTRFIDTVSNAKVKTLKLNNIHDNNIIFHCPIDIWFRYSASSVADLLLSGVSISKFQNLASLKRLTLLDCKLIAHDALSGIHELCDELLISGCKYYDSNVFITLPTSLQLLEISGDVSSLANLPEISNMRNFQRLRSVKASFRTYDRIEMNEERRIRAISWMERFVFQLPSTVETLFLRIHKHRRENISGNAIFHPEKLRFDNLTQLHSLSLLIDSDPLSTIPFDFSKLPISLEELDLVMPSSFSGKLPVSLQSLDINTRACEKFKV</sequence>
<dbReference type="Proteomes" id="UP001165064">
    <property type="component" value="Unassembled WGS sequence"/>
</dbReference>
<gene>
    <name evidence="1" type="ORF">Amon02_000506300</name>
</gene>
<keyword evidence="2" id="KW-1185">Reference proteome</keyword>
<name>A0ACB5T4U1_AMBMO</name>
<comment type="caution">
    <text evidence="1">The sequence shown here is derived from an EMBL/GenBank/DDBJ whole genome shotgun (WGS) entry which is preliminary data.</text>
</comment>
<organism evidence="1 2">
    <name type="scientific">Ambrosiozyma monospora</name>
    <name type="common">Yeast</name>
    <name type="synonym">Endomycopsis monosporus</name>
    <dbReference type="NCBI Taxonomy" id="43982"/>
    <lineage>
        <taxon>Eukaryota</taxon>
        <taxon>Fungi</taxon>
        <taxon>Dikarya</taxon>
        <taxon>Ascomycota</taxon>
        <taxon>Saccharomycotina</taxon>
        <taxon>Pichiomycetes</taxon>
        <taxon>Pichiales</taxon>
        <taxon>Pichiaceae</taxon>
        <taxon>Ambrosiozyma</taxon>
    </lineage>
</organism>